<sequence>MWTSNELKPYASSLLNSFNNLRVSTSAIIYLPPEFQTWMRPVESHSFASALEQIPSDFENPTSHDHRVTEGLRRRPQSHSSSCALSVLSLSHVVEPSIECPLFEPVFPRSCLSKQIVAPGLSPNNLSLQVLFHALNFRPFHVSSAGGHFLTESYVFSPRIPITTPFLANGVICTIEGTMVAATAAAHVLAKQ</sequence>
<evidence type="ECO:0000313" key="1">
    <source>
        <dbReference type="EMBL" id="KAE8725954.1"/>
    </source>
</evidence>
<evidence type="ECO:0000313" key="2">
    <source>
        <dbReference type="Proteomes" id="UP000436088"/>
    </source>
</evidence>
<accession>A0A6A3CBB1</accession>
<name>A0A6A3CBB1_HIBSY</name>
<gene>
    <name evidence="1" type="ORF">F3Y22_tig00008013pilonHSYRG00302</name>
</gene>
<dbReference type="EMBL" id="VEPZ02000399">
    <property type="protein sequence ID" value="KAE8725954.1"/>
    <property type="molecule type" value="Genomic_DNA"/>
</dbReference>
<comment type="caution">
    <text evidence="1">The sequence shown here is derived from an EMBL/GenBank/DDBJ whole genome shotgun (WGS) entry which is preliminary data.</text>
</comment>
<dbReference type="Proteomes" id="UP000436088">
    <property type="component" value="Unassembled WGS sequence"/>
</dbReference>
<dbReference type="AlphaFoldDB" id="A0A6A3CBB1"/>
<keyword evidence="2" id="KW-1185">Reference proteome</keyword>
<protein>
    <submittedName>
        <fullName evidence="1">Uncharacterized protein</fullName>
    </submittedName>
</protein>
<organism evidence="1 2">
    <name type="scientific">Hibiscus syriacus</name>
    <name type="common">Rose of Sharon</name>
    <dbReference type="NCBI Taxonomy" id="106335"/>
    <lineage>
        <taxon>Eukaryota</taxon>
        <taxon>Viridiplantae</taxon>
        <taxon>Streptophyta</taxon>
        <taxon>Embryophyta</taxon>
        <taxon>Tracheophyta</taxon>
        <taxon>Spermatophyta</taxon>
        <taxon>Magnoliopsida</taxon>
        <taxon>eudicotyledons</taxon>
        <taxon>Gunneridae</taxon>
        <taxon>Pentapetalae</taxon>
        <taxon>rosids</taxon>
        <taxon>malvids</taxon>
        <taxon>Malvales</taxon>
        <taxon>Malvaceae</taxon>
        <taxon>Malvoideae</taxon>
        <taxon>Hibiscus</taxon>
    </lineage>
</organism>
<reference evidence="1" key="1">
    <citation type="submission" date="2019-09" db="EMBL/GenBank/DDBJ databases">
        <title>Draft genome information of white flower Hibiscus syriacus.</title>
        <authorList>
            <person name="Kim Y.-M."/>
        </authorList>
    </citation>
    <scope>NUCLEOTIDE SEQUENCE [LARGE SCALE GENOMIC DNA]</scope>
    <source>
        <strain evidence="1">YM2019G1</strain>
    </source>
</reference>
<proteinExistence type="predicted"/>